<evidence type="ECO:0000313" key="2">
    <source>
        <dbReference type="EMBL" id="VDP13534.1"/>
    </source>
</evidence>
<evidence type="ECO:0000256" key="1">
    <source>
        <dbReference type="SAM" id="MobiDB-lite"/>
    </source>
</evidence>
<dbReference type="Proteomes" id="UP000270296">
    <property type="component" value="Unassembled WGS sequence"/>
</dbReference>
<protein>
    <submittedName>
        <fullName evidence="2 4">Uncharacterized protein</fullName>
    </submittedName>
</protein>
<keyword evidence="3" id="KW-1185">Reference proteome</keyword>
<reference evidence="4" key="1">
    <citation type="submission" date="2016-06" db="UniProtKB">
        <authorList>
            <consortium name="WormBaseParasite"/>
        </authorList>
    </citation>
    <scope>IDENTIFICATION</scope>
</reference>
<gene>
    <name evidence="2" type="ORF">SBAD_LOCUS7562</name>
</gene>
<dbReference type="AlphaFoldDB" id="A0A183IVB5"/>
<proteinExistence type="predicted"/>
<feature type="region of interest" description="Disordered" evidence="1">
    <location>
        <begin position="130"/>
        <end position="152"/>
    </location>
</feature>
<sequence>MCCSTEGMISDNMEEYKAQLTCDHLNNYDAMVILMFRCPETKCVSCLFKCKGQTCEGTSFKAAAKDNNLVITVPRGYFCENSLKCGEFNLETINLQAYYNLPLPDDMMNSTGRCATNHLPADEELLGMKSLEESSESNEDVTVAPVKKNKNL</sequence>
<evidence type="ECO:0000313" key="3">
    <source>
        <dbReference type="Proteomes" id="UP000270296"/>
    </source>
</evidence>
<name>A0A183IVB5_9BILA</name>
<dbReference type="WBParaSite" id="SBAD_0000785001-mRNA-1">
    <property type="protein sequence ID" value="SBAD_0000785001-mRNA-1"/>
    <property type="gene ID" value="SBAD_0000785001"/>
</dbReference>
<accession>A0A183IVB5</accession>
<dbReference type="EMBL" id="UZAM01010739">
    <property type="protein sequence ID" value="VDP13534.1"/>
    <property type="molecule type" value="Genomic_DNA"/>
</dbReference>
<organism evidence="4">
    <name type="scientific">Soboliphyme baturini</name>
    <dbReference type="NCBI Taxonomy" id="241478"/>
    <lineage>
        <taxon>Eukaryota</taxon>
        <taxon>Metazoa</taxon>
        <taxon>Ecdysozoa</taxon>
        <taxon>Nematoda</taxon>
        <taxon>Enoplea</taxon>
        <taxon>Dorylaimia</taxon>
        <taxon>Dioctophymatida</taxon>
        <taxon>Dioctophymatoidea</taxon>
        <taxon>Soboliphymatidae</taxon>
        <taxon>Soboliphyme</taxon>
    </lineage>
</organism>
<evidence type="ECO:0000313" key="4">
    <source>
        <dbReference type="WBParaSite" id="SBAD_0000785001-mRNA-1"/>
    </source>
</evidence>
<reference evidence="2 3" key="2">
    <citation type="submission" date="2018-11" db="EMBL/GenBank/DDBJ databases">
        <authorList>
            <consortium name="Pathogen Informatics"/>
        </authorList>
    </citation>
    <scope>NUCLEOTIDE SEQUENCE [LARGE SCALE GENOMIC DNA]</scope>
</reference>